<feature type="binding site" evidence="2">
    <location>
        <position position="30"/>
    </location>
    <ligand>
        <name>a divalent metal cation</name>
        <dbReference type="ChEBI" id="CHEBI:60240"/>
        <label>1</label>
    </ligand>
</feature>
<dbReference type="PROSITE" id="PS01137">
    <property type="entry name" value="TATD_1"/>
    <property type="match status" value="1"/>
</dbReference>
<dbReference type="GO" id="GO:0005829">
    <property type="term" value="C:cytosol"/>
    <property type="evidence" value="ECO:0007669"/>
    <property type="project" value="TreeGrafter"/>
</dbReference>
<sequence>MSEISKTLERLELPELPAPLAGELIDAHTHLDTTQEYSMLRPVDALGAAAEVNVHRIVQIGCDVDSSQWAVRFASTHPQAVAAVAIHPNDAPGLSDEDYENSISTIDSLAGAGHHVRAVGETGLDYFRTDPTLDGGSEAIERQKDNFRRHIAIAKKHSLALAIHARRAESRKARKFGDALVDVADILDEVGWPERTIFHCFTGDPEFAKRALAAGAYLSFSGNVTYPANKHIYESLLLTPNNRIMVETDAPFLTPVPERGRKNASYLVPHTLRFVAQAKGLDEAQACAQLTANTVEAYGGEWGIGIEQD</sequence>
<feature type="binding site" evidence="2">
    <location>
        <position position="28"/>
    </location>
    <ligand>
        <name>a divalent metal cation</name>
        <dbReference type="ChEBI" id="CHEBI:60240"/>
        <label>1</label>
    </ligand>
</feature>
<name>S2W4R6_9ACTN</name>
<dbReference type="Pfam" id="PF01026">
    <property type="entry name" value="TatD_DNase"/>
    <property type="match status" value="1"/>
</dbReference>
<dbReference type="InterPro" id="IPR001130">
    <property type="entry name" value="TatD-like"/>
</dbReference>
<feature type="binding site" evidence="2">
    <location>
        <position position="199"/>
    </location>
    <ligand>
        <name>a divalent metal cation</name>
        <dbReference type="ChEBI" id="CHEBI:60240"/>
        <label>2</label>
    </ligand>
</feature>
<dbReference type="SUPFAM" id="SSF51556">
    <property type="entry name" value="Metallo-dependent hydrolases"/>
    <property type="match status" value="1"/>
</dbReference>
<feature type="binding site" evidence="2">
    <location>
        <position position="121"/>
    </location>
    <ligand>
        <name>a divalent metal cation</name>
        <dbReference type="ChEBI" id="CHEBI:60240"/>
        <label>1</label>
    </ligand>
</feature>
<dbReference type="EMBL" id="AGZR01000005">
    <property type="protein sequence ID" value="EPD33250.1"/>
    <property type="molecule type" value="Genomic_DNA"/>
</dbReference>
<evidence type="ECO:0000256" key="1">
    <source>
        <dbReference type="ARBA" id="ARBA00022801"/>
    </source>
</evidence>
<keyword evidence="4" id="KW-1185">Reference proteome</keyword>
<dbReference type="HOGENOM" id="CLU_031506_4_3_11"/>
<dbReference type="OrthoDB" id="9810005at2"/>
<dbReference type="RefSeq" id="WP_016455625.1">
    <property type="nucleotide sequence ID" value="NZ_KE150269.1"/>
</dbReference>
<dbReference type="STRING" id="883161.HMPREF9306_00782"/>
<accession>S2W4R6</accession>
<dbReference type="PIRSF" id="PIRSF005902">
    <property type="entry name" value="DNase_TatD"/>
    <property type="match status" value="1"/>
</dbReference>
<dbReference type="InterPro" id="IPR032466">
    <property type="entry name" value="Metal_Hydrolase"/>
</dbReference>
<feature type="binding site" evidence="2">
    <location>
        <position position="164"/>
    </location>
    <ligand>
        <name>a divalent metal cation</name>
        <dbReference type="ChEBI" id="CHEBI:60240"/>
        <label>2</label>
    </ligand>
</feature>
<evidence type="ECO:0000256" key="2">
    <source>
        <dbReference type="PIRSR" id="PIRSR005902-1"/>
    </source>
</evidence>
<dbReference type="InterPro" id="IPR018228">
    <property type="entry name" value="DNase_TatD-rel_CS"/>
</dbReference>
<evidence type="ECO:0000313" key="3">
    <source>
        <dbReference type="EMBL" id="EPD33250.1"/>
    </source>
</evidence>
<organism evidence="3 4">
    <name type="scientific">Propionimicrobium lymphophilum ACS-093-V-SCH5</name>
    <dbReference type="NCBI Taxonomy" id="883161"/>
    <lineage>
        <taxon>Bacteria</taxon>
        <taxon>Bacillati</taxon>
        <taxon>Actinomycetota</taxon>
        <taxon>Actinomycetes</taxon>
        <taxon>Propionibacteriales</taxon>
        <taxon>Propionibacteriaceae</taxon>
        <taxon>Propionimicrobium</taxon>
    </lineage>
</organism>
<gene>
    <name evidence="3" type="ORF">HMPREF9306_00782</name>
</gene>
<dbReference type="PANTHER" id="PTHR46124:SF2">
    <property type="entry name" value="D-AMINOACYL-TRNA DEACYLASE"/>
    <property type="match status" value="1"/>
</dbReference>
<comment type="caution">
    <text evidence="3">The sequence shown here is derived from an EMBL/GenBank/DDBJ whole genome shotgun (WGS) entry which is preliminary data.</text>
</comment>
<keyword evidence="1 3" id="KW-0378">Hydrolase</keyword>
<dbReference type="CDD" id="cd01310">
    <property type="entry name" value="TatD_DNAse"/>
    <property type="match status" value="1"/>
</dbReference>
<evidence type="ECO:0000313" key="4">
    <source>
        <dbReference type="Proteomes" id="UP000014417"/>
    </source>
</evidence>
<reference evidence="3 4" key="1">
    <citation type="submission" date="2013-04" db="EMBL/GenBank/DDBJ databases">
        <title>The Genome Sequence of Propionimicrobium lymphophilum ACS-093-V-SCH5.</title>
        <authorList>
            <consortium name="The Broad Institute Genomics Platform"/>
            <person name="Earl A."/>
            <person name="Ward D."/>
            <person name="Feldgarden M."/>
            <person name="Gevers D."/>
            <person name="Saerens B."/>
            <person name="Vaneechoutte M."/>
            <person name="Walker B."/>
            <person name="Young S."/>
            <person name="Zeng Q."/>
            <person name="Gargeya S."/>
            <person name="Fitzgerald M."/>
            <person name="Haas B."/>
            <person name="Abouelleil A."/>
            <person name="Allen A.W."/>
            <person name="Alvarado L."/>
            <person name="Arachchi H.M."/>
            <person name="Berlin A.M."/>
            <person name="Chapman S.B."/>
            <person name="Gainer-Dewar J."/>
            <person name="Goldberg J."/>
            <person name="Griggs A."/>
            <person name="Gujja S."/>
            <person name="Hansen M."/>
            <person name="Howarth C."/>
            <person name="Imamovic A."/>
            <person name="Ireland A."/>
            <person name="Larimer J."/>
            <person name="McCowan C."/>
            <person name="Murphy C."/>
            <person name="Pearson M."/>
            <person name="Poon T.W."/>
            <person name="Priest M."/>
            <person name="Roberts A."/>
            <person name="Saif S."/>
            <person name="Shea T."/>
            <person name="Sisk P."/>
            <person name="Sykes S."/>
            <person name="Wortman J."/>
            <person name="Nusbaum C."/>
            <person name="Birren B."/>
        </authorList>
    </citation>
    <scope>NUCLEOTIDE SEQUENCE [LARGE SCALE GENOMIC DNA]</scope>
    <source>
        <strain evidence="3 4">ACS-093-V-SCH5</strain>
    </source>
</reference>
<dbReference type="AlphaFoldDB" id="S2W4R6"/>
<proteinExistence type="predicted"/>
<dbReference type="PANTHER" id="PTHR46124">
    <property type="entry name" value="D-AMINOACYL-TRNA DEACYLASE"/>
    <property type="match status" value="1"/>
</dbReference>
<dbReference type="GO" id="GO:0016788">
    <property type="term" value="F:hydrolase activity, acting on ester bonds"/>
    <property type="evidence" value="ECO:0007669"/>
    <property type="project" value="InterPro"/>
</dbReference>
<dbReference type="Proteomes" id="UP000014417">
    <property type="component" value="Unassembled WGS sequence"/>
</dbReference>
<protein>
    <submittedName>
        <fullName evidence="3">TatD family hydrolase</fullName>
    </submittedName>
</protein>
<dbReference type="GO" id="GO:0046872">
    <property type="term" value="F:metal ion binding"/>
    <property type="evidence" value="ECO:0007669"/>
    <property type="project" value="UniProtKB-KW"/>
</dbReference>
<dbReference type="PROSITE" id="PS01091">
    <property type="entry name" value="TATD_3"/>
    <property type="match status" value="1"/>
</dbReference>
<dbReference type="PATRIC" id="fig|883161.3.peg.781"/>
<dbReference type="Gene3D" id="3.20.20.140">
    <property type="entry name" value="Metal-dependent hydrolases"/>
    <property type="match status" value="1"/>
</dbReference>
<keyword evidence="2" id="KW-0479">Metal-binding</keyword>
<feature type="binding site" evidence="2">
    <location>
        <position position="249"/>
    </location>
    <ligand>
        <name>a divalent metal cation</name>
        <dbReference type="ChEBI" id="CHEBI:60240"/>
        <label>1</label>
    </ligand>
</feature>